<feature type="transmembrane region" description="Helical" evidence="1">
    <location>
        <begin position="23"/>
        <end position="42"/>
    </location>
</feature>
<dbReference type="CDD" id="cd07341">
    <property type="entry name" value="M56_BlaR1_MecR1_like"/>
    <property type="match status" value="1"/>
</dbReference>
<dbReference type="PANTHER" id="PTHR34978:SF3">
    <property type="entry name" value="SLR0241 PROTEIN"/>
    <property type="match status" value="1"/>
</dbReference>
<reference evidence="3 4" key="1">
    <citation type="submission" date="2020-02" db="EMBL/GenBank/DDBJ databases">
        <title>Aliifodinibius halophilus 2W32, complete genome.</title>
        <authorList>
            <person name="Li Y."/>
            <person name="Wu S."/>
        </authorList>
    </citation>
    <scope>NUCLEOTIDE SEQUENCE [LARGE SCALE GENOMIC DNA]</scope>
    <source>
        <strain evidence="3 4">2W32</strain>
    </source>
</reference>
<keyword evidence="1" id="KW-0472">Membrane</keyword>
<dbReference type="Proteomes" id="UP000479132">
    <property type="component" value="Unassembled WGS sequence"/>
</dbReference>
<feature type="domain" description="Peptidase M56" evidence="2">
    <location>
        <begin position="13"/>
        <end position="259"/>
    </location>
</feature>
<proteinExistence type="predicted"/>
<organism evidence="3 4">
    <name type="scientific">Fodinibius halophilus</name>
    <dbReference type="NCBI Taxonomy" id="1736908"/>
    <lineage>
        <taxon>Bacteria</taxon>
        <taxon>Pseudomonadati</taxon>
        <taxon>Balneolota</taxon>
        <taxon>Balneolia</taxon>
        <taxon>Balneolales</taxon>
        <taxon>Balneolaceae</taxon>
        <taxon>Fodinibius</taxon>
    </lineage>
</organism>
<accession>A0A6M1T913</accession>
<evidence type="ECO:0000313" key="4">
    <source>
        <dbReference type="Proteomes" id="UP000479132"/>
    </source>
</evidence>
<keyword evidence="4" id="KW-1185">Reference proteome</keyword>
<feature type="transmembrane region" description="Helical" evidence="1">
    <location>
        <begin position="270"/>
        <end position="289"/>
    </location>
</feature>
<dbReference type="InterPro" id="IPR052173">
    <property type="entry name" value="Beta-lactam_resp_regulator"/>
</dbReference>
<comment type="caution">
    <text evidence="3">The sequence shown here is derived from an EMBL/GenBank/DDBJ whole genome shotgun (WGS) entry which is preliminary data.</text>
</comment>
<gene>
    <name evidence="3" type="ORF">G3569_08895</name>
</gene>
<dbReference type="AlphaFoldDB" id="A0A6M1T913"/>
<protein>
    <recommendedName>
        <fullName evidence="2">Peptidase M56 domain-containing protein</fullName>
    </recommendedName>
</protein>
<dbReference type="Pfam" id="PF05569">
    <property type="entry name" value="Peptidase_M56"/>
    <property type="match status" value="1"/>
</dbReference>
<evidence type="ECO:0000256" key="1">
    <source>
        <dbReference type="SAM" id="Phobius"/>
    </source>
</evidence>
<keyword evidence="1" id="KW-0812">Transmembrane</keyword>
<name>A0A6M1T913_9BACT</name>
<dbReference type="PANTHER" id="PTHR34978">
    <property type="entry name" value="POSSIBLE SENSOR-TRANSDUCER PROTEIN BLAR"/>
    <property type="match status" value="1"/>
</dbReference>
<dbReference type="InterPro" id="IPR008756">
    <property type="entry name" value="Peptidase_M56"/>
</dbReference>
<dbReference type="EMBL" id="JAALLS010000010">
    <property type="protein sequence ID" value="NGP88471.1"/>
    <property type="molecule type" value="Genomic_DNA"/>
</dbReference>
<evidence type="ECO:0000313" key="3">
    <source>
        <dbReference type="EMBL" id="NGP88471.1"/>
    </source>
</evidence>
<sequence>MGFVLLFYHFVLAREKTYQTNRWYLLGGLLFSLIVPFMPFGISDSLLTFSGNTEVPQILSEVIESPNSETASQFHANSTRNSSVSHTSYFEWLTPFLLYCYGIVTLLLSFRMIRQLYRMQRKSMKNPAISFKGHKVVLVGEEVVPHTFWKTIFVNQEQYKNHEISEEVMVHELIHAEQNHSFDVLIIEILKTILWFNPVLYFYKTVIQVNHEYIADDKVLSNGADIVDYQTLLLKMRAGKSAHYLSTGLNFNITKKRFKMMTLQSSRARSSFKIALIVPFFLILGITFGCEPANIEDDNLTDSISLELVDSETIKLNGKTVSSSKFEAAFSDLIIDPKRTIIDLKVHKNTTMGLVTDVQEILRENGTLKINYTTVEPNDAEAKEVWRSKLKSRNILDLQINEEAEVIVNQDVTSLSSLSKLVKKFITNNGEAAGLSENPEKAIIAIKTVKRTPHDTYISAIDKILGVYDELRNQASMELFDKPYKALEEGSEKRNKIKNLYPKRISITDPSRS</sequence>
<feature type="transmembrane region" description="Helical" evidence="1">
    <location>
        <begin position="92"/>
        <end position="113"/>
    </location>
</feature>
<keyword evidence="1" id="KW-1133">Transmembrane helix</keyword>
<evidence type="ECO:0000259" key="2">
    <source>
        <dbReference type="Pfam" id="PF05569"/>
    </source>
</evidence>